<comment type="catalytic activity">
    <reaction evidence="1">
        <text>(R)-mandelonitrile = benzaldehyde + hydrogen cyanide</text>
        <dbReference type="Rhea" id="RHEA:18313"/>
        <dbReference type="ChEBI" id="CHEBI:17169"/>
        <dbReference type="ChEBI" id="CHEBI:18407"/>
        <dbReference type="ChEBI" id="CHEBI:18450"/>
        <dbReference type="EC" id="4.1.2.10"/>
    </reaction>
</comment>
<evidence type="ECO:0000256" key="2">
    <source>
        <dbReference type="ARBA" id="ARBA00001974"/>
    </source>
</evidence>
<keyword evidence="9" id="KW-0456">Lyase</keyword>
<dbReference type="GO" id="GO:0050660">
    <property type="term" value="F:flavin adenine dinucleotide binding"/>
    <property type="evidence" value="ECO:0007669"/>
    <property type="project" value="InterPro"/>
</dbReference>
<gene>
    <name evidence="11" type="ORF">TIFTF001_031880</name>
</gene>
<evidence type="ECO:0000256" key="4">
    <source>
        <dbReference type="ARBA" id="ARBA00013074"/>
    </source>
</evidence>
<dbReference type="SUPFAM" id="SSF51905">
    <property type="entry name" value="FAD/NAD(P)-binding domain"/>
    <property type="match status" value="1"/>
</dbReference>
<keyword evidence="12" id="KW-1185">Reference proteome</keyword>
<dbReference type="Gene3D" id="3.50.50.60">
    <property type="entry name" value="FAD/NAD(P)-binding domain"/>
    <property type="match status" value="3"/>
</dbReference>
<dbReference type="EMBL" id="BTGU01000135">
    <property type="protein sequence ID" value="GMN62805.1"/>
    <property type="molecule type" value="Genomic_DNA"/>
</dbReference>
<dbReference type="InterPro" id="IPR000172">
    <property type="entry name" value="GMC_OxRdtase_N"/>
</dbReference>
<dbReference type="InterPro" id="IPR036188">
    <property type="entry name" value="FAD/NAD-bd_sf"/>
</dbReference>
<evidence type="ECO:0000256" key="8">
    <source>
        <dbReference type="ARBA" id="ARBA00023157"/>
    </source>
</evidence>
<dbReference type="SUPFAM" id="SSF54373">
    <property type="entry name" value="FAD-linked reductases, C-terminal domain"/>
    <property type="match status" value="1"/>
</dbReference>
<evidence type="ECO:0000313" key="12">
    <source>
        <dbReference type="Proteomes" id="UP001187192"/>
    </source>
</evidence>
<organism evidence="11 12">
    <name type="scientific">Ficus carica</name>
    <name type="common">Common fig</name>
    <dbReference type="NCBI Taxonomy" id="3494"/>
    <lineage>
        <taxon>Eukaryota</taxon>
        <taxon>Viridiplantae</taxon>
        <taxon>Streptophyta</taxon>
        <taxon>Embryophyta</taxon>
        <taxon>Tracheophyta</taxon>
        <taxon>Spermatophyta</taxon>
        <taxon>Magnoliopsida</taxon>
        <taxon>eudicotyledons</taxon>
        <taxon>Gunneridae</taxon>
        <taxon>Pentapetalae</taxon>
        <taxon>rosids</taxon>
        <taxon>fabids</taxon>
        <taxon>Rosales</taxon>
        <taxon>Moraceae</taxon>
        <taxon>Ficeae</taxon>
        <taxon>Ficus</taxon>
    </lineage>
</organism>
<dbReference type="GO" id="GO:0016614">
    <property type="term" value="F:oxidoreductase activity, acting on CH-OH group of donors"/>
    <property type="evidence" value="ECO:0007669"/>
    <property type="project" value="InterPro"/>
</dbReference>
<dbReference type="Proteomes" id="UP001187192">
    <property type="component" value="Unassembled WGS sequence"/>
</dbReference>
<dbReference type="InterPro" id="IPR007867">
    <property type="entry name" value="GMC_OxRtase_C"/>
</dbReference>
<reference evidence="11" key="1">
    <citation type="submission" date="2023-07" db="EMBL/GenBank/DDBJ databases">
        <title>draft genome sequence of fig (Ficus carica).</title>
        <authorList>
            <person name="Takahashi T."/>
            <person name="Nishimura K."/>
        </authorList>
    </citation>
    <scope>NUCLEOTIDE SEQUENCE</scope>
</reference>
<proteinExistence type="predicted"/>
<protein>
    <recommendedName>
        <fullName evidence="4">(R)-mandelonitrile lyase</fullName>
        <ecNumber evidence="4">4.1.2.10</ecNumber>
    </recommendedName>
</protein>
<dbReference type="PANTHER" id="PTHR45968">
    <property type="entry name" value="OSJNBA0019K04.7 PROTEIN"/>
    <property type="match status" value="1"/>
</dbReference>
<accession>A0AA88DVQ4</accession>
<evidence type="ECO:0000256" key="5">
    <source>
        <dbReference type="ARBA" id="ARBA00022630"/>
    </source>
</evidence>
<comment type="cofactor">
    <cofactor evidence="2">
        <name>FAD</name>
        <dbReference type="ChEBI" id="CHEBI:57692"/>
    </cofactor>
</comment>
<dbReference type="GO" id="GO:0046593">
    <property type="term" value="F:mandelonitrile lyase activity"/>
    <property type="evidence" value="ECO:0007669"/>
    <property type="project" value="UniProtKB-EC"/>
</dbReference>
<keyword evidence="8" id="KW-1015">Disulfide bond</keyword>
<feature type="domain" description="Glucose-methanol-choline oxidoreductase N-terminal" evidence="10">
    <location>
        <begin position="289"/>
        <end position="303"/>
    </location>
</feature>
<evidence type="ECO:0000256" key="3">
    <source>
        <dbReference type="ARBA" id="ARBA00011245"/>
    </source>
</evidence>
<name>A0AA88DVQ4_FICCA</name>
<dbReference type="InterPro" id="IPR051871">
    <property type="entry name" value="GMC_Oxidoreductase-Related"/>
</dbReference>
<keyword evidence="5" id="KW-0285">Flavoprotein</keyword>
<sequence>MVGMCPVLCKPVVAIMLGSNLQLYSEEKQHYVGHSERGMYAVLLQCYVIRCFAVCHVPSYDASYAKNDMLKRKKEGNKLSGDKSPVSCPPSEVGLSYGKSKSIVARRVSNLQAVADTRWRSMAGRTVKFFIYMKFVYNAAHSPLEEEYDYILIGEGTAGCPLGATLYRKSTRQVDDGTTPAQRFTSEDGVTNFRGRILGVWQSALNRALLEAGVVPNNSFTLSHKLGTKISGSTFDQTEKRHGAVELLNRGNFENLRIANLLLLESSTPNGKRHRALVRPKGEVILSAGAIGSPQLLLLSGVGPRSYLSSLQIPTVYNQPNVVKFMFDNPRYGIALIFPLSVEISPVHPAPLSRGGMRKIGEMLNTNSMDKFKYEGSHGFNGPSLPMEYRSNDSAMEAFCRSAVETIHHYHGGCLVRKVVDGNFRVIGIDSLRVVDGSTFTSTLGTNPQATVMMLGR</sequence>
<dbReference type="Gene3D" id="3.30.410.40">
    <property type="match status" value="2"/>
</dbReference>
<dbReference type="Pfam" id="PF05199">
    <property type="entry name" value="GMC_oxred_C"/>
    <property type="match status" value="1"/>
</dbReference>
<dbReference type="EC" id="4.1.2.10" evidence="4"/>
<evidence type="ECO:0000256" key="9">
    <source>
        <dbReference type="ARBA" id="ARBA00023239"/>
    </source>
</evidence>
<evidence type="ECO:0000256" key="1">
    <source>
        <dbReference type="ARBA" id="ARBA00001147"/>
    </source>
</evidence>
<evidence type="ECO:0000313" key="11">
    <source>
        <dbReference type="EMBL" id="GMN62805.1"/>
    </source>
</evidence>
<keyword evidence="7" id="KW-0274">FAD</keyword>
<comment type="subunit">
    <text evidence="3">Monomer.</text>
</comment>
<keyword evidence="6" id="KW-0732">Signal</keyword>
<dbReference type="AlphaFoldDB" id="A0AA88DVQ4"/>
<evidence type="ECO:0000259" key="10">
    <source>
        <dbReference type="PROSITE" id="PS00624"/>
    </source>
</evidence>
<comment type="caution">
    <text evidence="11">The sequence shown here is derived from an EMBL/GenBank/DDBJ whole genome shotgun (WGS) entry which is preliminary data.</text>
</comment>
<dbReference type="PROSITE" id="PS00624">
    <property type="entry name" value="GMC_OXRED_2"/>
    <property type="match status" value="1"/>
</dbReference>
<evidence type="ECO:0000256" key="6">
    <source>
        <dbReference type="ARBA" id="ARBA00022729"/>
    </source>
</evidence>
<dbReference type="PANTHER" id="PTHR45968:SF23">
    <property type="entry name" value="GLUCOSE-METHANOL-CHOLINE OXIDOREDUCTASE N-TERMINAL DOMAIN-CONTAINING PROTEIN"/>
    <property type="match status" value="1"/>
</dbReference>
<evidence type="ECO:0000256" key="7">
    <source>
        <dbReference type="ARBA" id="ARBA00022827"/>
    </source>
</evidence>